<dbReference type="InterPro" id="IPR004812">
    <property type="entry name" value="Efflux_drug-R_Bcr/CmlA"/>
</dbReference>
<sequence length="403" mass="41556">MPEISLADRPARLTACLALIAFLPMLSSDLFLPALPAIASALAVSVAATQRLFDSYFAGLALSLLVCGPLSDRHGRRRPLLAALALHAAASLAMAGAHDLATLSACRFAQGLASGIPVALWRSIAFDALPLEAATRAISVVVPVMVGSPALAPIVGEWIAALAGWRAIFAALAGVGALAFALTWGFVPETHRPAPSGGAARQWMSSWLALARSRRFVSFCALACAAYAAYFLYLFQAPLLLLALGYTPRAISYAYLPVTAGFVLGSAVGRRLAPRAGDRAIVTAGTALFAAGAVLLAGWGVAGRPLGAAGLLLAAALLVAANGTLLTIGVARTLARFPLLRGTSSALLGFSQAAVTALMVGRMSRLNEVLPQARSLSIMIGACLLLAMAALWVYRRAISDTSS</sequence>
<feature type="transmembrane region" description="Helical" evidence="8">
    <location>
        <begin position="51"/>
        <end position="68"/>
    </location>
</feature>
<comment type="caution">
    <text evidence="8">Lacks conserved residue(s) required for the propagation of feature annotation.</text>
</comment>
<feature type="transmembrane region" description="Helical" evidence="8">
    <location>
        <begin position="80"/>
        <end position="101"/>
    </location>
</feature>
<evidence type="ECO:0000256" key="7">
    <source>
        <dbReference type="ARBA" id="ARBA00023136"/>
    </source>
</evidence>
<feature type="transmembrane region" description="Helical" evidence="8">
    <location>
        <begin position="308"/>
        <end position="334"/>
    </location>
</feature>
<dbReference type="InterPro" id="IPR020846">
    <property type="entry name" value="MFS_dom"/>
</dbReference>
<keyword evidence="3 8" id="KW-0813">Transport</keyword>
<dbReference type="NCBIfam" id="TIGR00710">
    <property type="entry name" value="efflux_Bcr_CflA"/>
    <property type="match status" value="1"/>
</dbReference>
<feature type="transmembrane region" description="Helical" evidence="8">
    <location>
        <begin position="137"/>
        <end position="161"/>
    </location>
</feature>
<reference evidence="11" key="1">
    <citation type="submission" date="2017-09" db="EMBL/GenBank/DDBJ databases">
        <title>FDA dAtabase for Regulatory Grade micrObial Sequences (FDA-ARGOS): Supporting development and validation of Infectious Disease Dx tests.</title>
        <authorList>
            <person name="Minogue T."/>
            <person name="Wolcott M."/>
            <person name="Wasieloski L."/>
            <person name="Aguilar W."/>
            <person name="Moore D."/>
            <person name="Tallon L."/>
            <person name="Sadzewicz L."/>
            <person name="Ott S."/>
            <person name="Zhao X."/>
            <person name="Nagaraj S."/>
            <person name="Vavikolanu K."/>
            <person name="Aluvathingal J."/>
            <person name="Nadendla S."/>
            <person name="Sichtig H."/>
        </authorList>
    </citation>
    <scope>NUCLEOTIDE SEQUENCE [LARGE SCALE GENOMIC DNA]</scope>
    <source>
        <strain evidence="11">FDAARGOS_390</strain>
    </source>
</reference>
<proteinExistence type="inferred from homology"/>
<dbReference type="Pfam" id="PF07690">
    <property type="entry name" value="MFS_1"/>
    <property type="match status" value="1"/>
</dbReference>
<feature type="transmembrane region" description="Helical" evidence="8">
    <location>
        <begin position="376"/>
        <end position="394"/>
    </location>
</feature>
<feature type="domain" description="Major facilitator superfamily (MFS) profile" evidence="9">
    <location>
        <begin position="13"/>
        <end position="399"/>
    </location>
</feature>
<evidence type="ECO:0000313" key="11">
    <source>
        <dbReference type="Proteomes" id="UP000220629"/>
    </source>
</evidence>
<feature type="transmembrane region" description="Helical" evidence="8">
    <location>
        <begin position="346"/>
        <end position="364"/>
    </location>
</feature>
<protein>
    <recommendedName>
        <fullName evidence="8">Bcr/CflA family efflux transporter</fullName>
    </recommendedName>
</protein>
<dbReference type="GO" id="GO:1990961">
    <property type="term" value="P:xenobiotic detoxification by transmembrane export across the plasma membrane"/>
    <property type="evidence" value="ECO:0007669"/>
    <property type="project" value="InterPro"/>
</dbReference>
<dbReference type="PANTHER" id="PTHR43124:SF3">
    <property type="entry name" value="CHLORAMPHENICOL EFFLUX PUMP RV0191"/>
    <property type="match status" value="1"/>
</dbReference>
<comment type="similarity">
    <text evidence="2 8">Belongs to the major facilitator superfamily. Bcr/CmlA family.</text>
</comment>
<dbReference type="GO" id="GO:0042910">
    <property type="term" value="F:xenobiotic transmembrane transporter activity"/>
    <property type="evidence" value="ECO:0007669"/>
    <property type="project" value="InterPro"/>
</dbReference>
<organism evidence="10 11">
    <name type="scientific">Burkholderia gladioli</name>
    <name type="common">Pseudomonas marginata</name>
    <name type="synonym">Phytomonas marginata</name>
    <dbReference type="NCBI Taxonomy" id="28095"/>
    <lineage>
        <taxon>Bacteria</taxon>
        <taxon>Pseudomonadati</taxon>
        <taxon>Pseudomonadota</taxon>
        <taxon>Betaproteobacteria</taxon>
        <taxon>Burkholderiales</taxon>
        <taxon>Burkholderiaceae</taxon>
        <taxon>Burkholderia</taxon>
    </lineage>
</organism>
<evidence type="ECO:0000313" key="10">
    <source>
        <dbReference type="EMBL" id="PEH42897.1"/>
    </source>
</evidence>
<dbReference type="PROSITE" id="PS50850">
    <property type="entry name" value="MFS"/>
    <property type="match status" value="1"/>
</dbReference>
<keyword evidence="7 8" id="KW-0472">Membrane</keyword>
<feature type="transmembrane region" description="Helical" evidence="8">
    <location>
        <begin position="167"/>
        <end position="187"/>
    </location>
</feature>
<comment type="caution">
    <text evidence="10">The sequence shown here is derived from an EMBL/GenBank/DDBJ whole genome shotgun (WGS) entry which is preliminary data.</text>
</comment>
<dbReference type="RefSeq" id="WP_098152757.1">
    <property type="nucleotide sequence ID" value="NZ_CADEVR010000001.1"/>
</dbReference>
<feature type="transmembrane region" description="Helical" evidence="8">
    <location>
        <begin position="107"/>
        <end position="125"/>
    </location>
</feature>
<feature type="transmembrane region" description="Helical" evidence="8">
    <location>
        <begin position="250"/>
        <end position="268"/>
    </location>
</feature>
<evidence type="ECO:0000256" key="4">
    <source>
        <dbReference type="ARBA" id="ARBA00022475"/>
    </source>
</evidence>
<evidence type="ECO:0000256" key="8">
    <source>
        <dbReference type="RuleBase" id="RU365088"/>
    </source>
</evidence>
<keyword evidence="5 8" id="KW-0812">Transmembrane</keyword>
<feature type="transmembrane region" description="Helical" evidence="8">
    <location>
        <begin position="280"/>
        <end position="302"/>
    </location>
</feature>
<evidence type="ECO:0000256" key="5">
    <source>
        <dbReference type="ARBA" id="ARBA00022692"/>
    </source>
</evidence>
<evidence type="ECO:0000259" key="9">
    <source>
        <dbReference type="PROSITE" id="PS50850"/>
    </source>
</evidence>
<keyword evidence="4" id="KW-1003">Cell membrane</keyword>
<dbReference type="InterPro" id="IPR011701">
    <property type="entry name" value="MFS"/>
</dbReference>
<evidence type="ECO:0000256" key="3">
    <source>
        <dbReference type="ARBA" id="ARBA00022448"/>
    </source>
</evidence>
<dbReference type="InterPro" id="IPR036259">
    <property type="entry name" value="MFS_trans_sf"/>
</dbReference>
<evidence type="ECO:0000256" key="1">
    <source>
        <dbReference type="ARBA" id="ARBA00004651"/>
    </source>
</evidence>
<dbReference type="InterPro" id="IPR050189">
    <property type="entry name" value="MFS_Efflux_Transporters"/>
</dbReference>
<dbReference type="SUPFAM" id="SSF103473">
    <property type="entry name" value="MFS general substrate transporter"/>
    <property type="match status" value="1"/>
</dbReference>
<dbReference type="EMBL" id="PDDY01000001">
    <property type="protein sequence ID" value="PEH42897.1"/>
    <property type="molecule type" value="Genomic_DNA"/>
</dbReference>
<dbReference type="Proteomes" id="UP000220629">
    <property type="component" value="Unassembled WGS sequence"/>
</dbReference>
<evidence type="ECO:0000256" key="2">
    <source>
        <dbReference type="ARBA" id="ARBA00006236"/>
    </source>
</evidence>
<dbReference type="GO" id="GO:0005886">
    <property type="term" value="C:plasma membrane"/>
    <property type="evidence" value="ECO:0007669"/>
    <property type="project" value="UniProtKB-SubCell"/>
</dbReference>
<evidence type="ECO:0000256" key="6">
    <source>
        <dbReference type="ARBA" id="ARBA00022989"/>
    </source>
</evidence>
<name>A0A2A7SGV1_BURGA</name>
<comment type="subcellular location">
    <subcellularLocation>
        <location evidence="8">Cell inner membrane</location>
        <topology evidence="8">Multi-pass membrane protein</topology>
    </subcellularLocation>
    <subcellularLocation>
        <location evidence="1">Cell membrane</location>
        <topology evidence="1">Multi-pass membrane protein</topology>
    </subcellularLocation>
</comment>
<dbReference type="PANTHER" id="PTHR43124">
    <property type="entry name" value="PURINE EFFLUX PUMP PBUE"/>
    <property type="match status" value="1"/>
</dbReference>
<keyword evidence="6 8" id="KW-1133">Transmembrane helix</keyword>
<gene>
    <name evidence="10" type="ORF">CRM94_12470</name>
</gene>
<accession>A0A2A7SGV1</accession>
<keyword evidence="8" id="KW-0997">Cell inner membrane</keyword>
<feature type="transmembrane region" description="Helical" evidence="8">
    <location>
        <begin position="216"/>
        <end position="244"/>
    </location>
</feature>
<dbReference type="Gene3D" id="1.20.1720.10">
    <property type="entry name" value="Multidrug resistance protein D"/>
    <property type="match status" value="1"/>
</dbReference>
<dbReference type="AlphaFoldDB" id="A0A2A7SGV1"/>